<dbReference type="Gene3D" id="1.10.418.10">
    <property type="entry name" value="Calponin-like domain"/>
    <property type="match status" value="1"/>
</dbReference>
<accession>A0A024G3J7</accession>
<evidence type="ECO:0000313" key="1">
    <source>
        <dbReference type="EMBL" id="CCI41251.1"/>
    </source>
</evidence>
<name>A0A024G3J7_9STRA</name>
<dbReference type="InParanoid" id="A0A024G3J7"/>
<gene>
    <name evidence="1" type="ORF">BN9_020350</name>
</gene>
<organism evidence="1 2">
    <name type="scientific">Albugo candida</name>
    <dbReference type="NCBI Taxonomy" id="65357"/>
    <lineage>
        <taxon>Eukaryota</taxon>
        <taxon>Sar</taxon>
        <taxon>Stramenopiles</taxon>
        <taxon>Oomycota</taxon>
        <taxon>Peronosporomycetes</taxon>
        <taxon>Albuginales</taxon>
        <taxon>Albuginaceae</taxon>
        <taxon>Albugo</taxon>
    </lineage>
</organism>
<sequence length="216" mass="24837">MRHNPQDQTSKEHNFKEIERLFVSYKIVKDVPIQKLCAGIFQAHFEFLHWMHYHENVGHLQNTKKKTLESDLHSVRTLGNEMNSDTLEAKQMFTAPHEDTLEQESGQVSRDSEEKEKMLRVRGFVENSYVQTQNAHVIMKLVKQRICTAAEIVKDHKKKAQMNSAGTARIPQTKQSEKVELHLADLICALGVELRGRACDLSKLEKAIGEQYPTSK</sequence>
<dbReference type="EMBL" id="CAIX01000016">
    <property type="protein sequence ID" value="CCI41251.1"/>
    <property type="molecule type" value="Genomic_DNA"/>
</dbReference>
<comment type="caution">
    <text evidence="1">The sequence shown here is derived from an EMBL/GenBank/DDBJ whole genome shotgun (WGS) entry which is preliminary data.</text>
</comment>
<protein>
    <submittedName>
        <fullName evidence="1">Uncharacterized protein</fullName>
    </submittedName>
</protein>
<dbReference type="OrthoDB" id="2119228at2759"/>
<keyword evidence="2" id="KW-1185">Reference proteome</keyword>
<dbReference type="InterPro" id="IPR036872">
    <property type="entry name" value="CH_dom_sf"/>
</dbReference>
<dbReference type="Proteomes" id="UP000053237">
    <property type="component" value="Unassembled WGS sequence"/>
</dbReference>
<reference evidence="1 2" key="1">
    <citation type="submission" date="2012-05" db="EMBL/GenBank/DDBJ databases">
        <title>Recombination and specialization in a pathogen metapopulation.</title>
        <authorList>
            <person name="Gardiner A."/>
            <person name="Kemen E."/>
            <person name="Schultz-Larsen T."/>
            <person name="MacLean D."/>
            <person name="Van Oosterhout C."/>
            <person name="Jones J.D.G."/>
        </authorList>
    </citation>
    <scope>NUCLEOTIDE SEQUENCE [LARGE SCALE GENOMIC DNA]</scope>
    <source>
        <strain evidence="1 2">Ac Nc2</strain>
    </source>
</reference>
<evidence type="ECO:0000313" key="2">
    <source>
        <dbReference type="Proteomes" id="UP000053237"/>
    </source>
</evidence>
<dbReference type="AlphaFoldDB" id="A0A024G3J7"/>
<proteinExistence type="predicted"/>